<dbReference type="Proteomes" id="UP000032142">
    <property type="component" value="Unassembled WGS sequence"/>
</dbReference>
<dbReference type="AlphaFoldDB" id="A0A0B0PGL1"/>
<evidence type="ECO:0000313" key="2">
    <source>
        <dbReference type="Proteomes" id="UP000032142"/>
    </source>
</evidence>
<reference evidence="2" key="1">
    <citation type="submission" date="2014-09" db="EMBL/GenBank/DDBJ databases">
        <authorList>
            <person name="Mudge J."/>
            <person name="Ramaraj T."/>
            <person name="Lindquist I.E."/>
            <person name="Bharti A.K."/>
            <person name="Sundararajan A."/>
            <person name="Cameron C.T."/>
            <person name="Woodward J.E."/>
            <person name="May G.D."/>
            <person name="Brubaker C."/>
            <person name="Broadhvest J."/>
            <person name="Wilkins T.A."/>
        </authorList>
    </citation>
    <scope>NUCLEOTIDE SEQUENCE</scope>
    <source>
        <strain evidence="2">cv. AKA8401</strain>
    </source>
</reference>
<gene>
    <name evidence="1" type="ORF">F383_06769</name>
</gene>
<evidence type="ECO:0000313" key="1">
    <source>
        <dbReference type="EMBL" id="KHG24057.1"/>
    </source>
</evidence>
<sequence>MFSNFFLYIMEAIRSSGIVADHHHTIELYFGTF</sequence>
<accession>A0A0B0PGL1</accession>
<keyword evidence="2" id="KW-1185">Reference proteome</keyword>
<name>A0A0B0PGL1_GOSAR</name>
<dbReference type="EMBL" id="KN427287">
    <property type="protein sequence ID" value="KHG24057.1"/>
    <property type="molecule type" value="Genomic_DNA"/>
</dbReference>
<protein>
    <submittedName>
        <fullName evidence="1">Uncharacterized protein</fullName>
    </submittedName>
</protein>
<organism evidence="1 2">
    <name type="scientific">Gossypium arboreum</name>
    <name type="common">Tree cotton</name>
    <name type="synonym">Gossypium nanking</name>
    <dbReference type="NCBI Taxonomy" id="29729"/>
    <lineage>
        <taxon>Eukaryota</taxon>
        <taxon>Viridiplantae</taxon>
        <taxon>Streptophyta</taxon>
        <taxon>Embryophyta</taxon>
        <taxon>Tracheophyta</taxon>
        <taxon>Spermatophyta</taxon>
        <taxon>Magnoliopsida</taxon>
        <taxon>eudicotyledons</taxon>
        <taxon>Gunneridae</taxon>
        <taxon>Pentapetalae</taxon>
        <taxon>rosids</taxon>
        <taxon>malvids</taxon>
        <taxon>Malvales</taxon>
        <taxon>Malvaceae</taxon>
        <taxon>Malvoideae</taxon>
        <taxon>Gossypium</taxon>
    </lineage>
</organism>
<proteinExistence type="predicted"/>